<dbReference type="Gene3D" id="2.60.120.10">
    <property type="entry name" value="Jelly Rolls"/>
    <property type="match status" value="1"/>
</dbReference>
<dbReference type="Proteomes" id="UP001138757">
    <property type="component" value="Unassembled WGS sequence"/>
</dbReference>
<protein>
    <submittedName>
        <fullName evidence="2">Uncharacterized protein</fullName>
    </submittedName>
</protein>
<proteinExistence type="predicted"/>
<organism evidence="2 3">
    <name type="scientific">Sphingobium nicotianae</name>
    <dbReference type="NCBI Taxonomy" id="2782607"/>
    <lineage>
        <taxon>Bacteria</taxon>
        <taxon>Pseudomonadati</taxon>
        <taxon>Pseudomonadota</taxon>
        <taxon>Alphaproteobacteria</taxon>
        <taxon>Sphingomonadales</taxon>
        <taxon>Sphingomonadaceae</taxon>
        <taxon>Sphingobium</taxon>
    </lineage>
</organism>
<dbReference type="EMBL" id="JAHGAW010000006">
    <property type="protein sequence ID" value="MBT2187471.1"/>
    <property type="molecule type" value="Genomic_DNA"/>
</dbReference>
<evidence type="ECO:0000313" key="3">
    <source>
        <dbReference type="Proteomes" id="UP001138757"/>
    </source>
</evidence>
<gene>
    <name evidence="2" type="ORF">KK488_10990</name>
</gene>
<comment type="caution">
    <text evidence="2">The sequence shown here is derived from an EMBL/GenBank/DDBJ whole genome shotgun (WGS) entry which is preliminary data.</text>
</comment>
<evidence type="ECO:0000256" key="1">
    <source>
        <dbReference type="SAM" id="MobiDB-lite"/>
    </source>
</evidence>
<keyword evidence="3" id="KW-1185">Reference proteome</keyword>
<sequence>MATANTMYTSDDPRSKLASGSAVSGGTAALKGFGASSYALFGETAPQIDDETGKTWLARGQNFIIAYTLAKPGATFERRGQVDEYVLLIEEQDVPATLSANGQNESIPGFSFVIMPPGDSSITLPKGGEIVRMFSRDNEDLAALCSNAAVYAQQHPNIPPFVKWPEPPAGYKIRVYSLDVPEVQGRFGRMWRCTTFMVNVFYPVGPRDPEALSPHHHDDFEQCSLALGGSYTHHLRWPWTAKQSEWREDEHVVCPAPSIGVIPAKSIHTSACTAPEDNRLVDIFAPPRHDFSKMEGWVLNADEYPVPPEG</sequence>
<feature type="region of interest" description="Disordered" evidence="1">
    <location>
        <begin position="1"/>
        <end position="21"/>
    </location>
</feature>
<dbReference type="InterPro" id="IPR011051">
    <property type="entry name" value="RmlC_Cupin_sf"/>
</dbReference>
<evidence type="ECO:0000313" key="2">
    <source>
        <dbReference type="EMBL" id="MBT2187471.1"/>
    </source>
</evidence>
<dbReference type="AlphaFoldDB" id="A0A9X1IRH2"/>
<dbReference type="RefSeq" id="WP_214623422.1">
    <property type="nucleotide sequence ID" value="NZ_JAHGAW010000006.1"/>
</dbReference>
<accession>A0A9X1IRH2</accession>
<dbReference type="InterPro" id="IPR014710">
    <property type="entry name" value="RmlC-like_jellyroll"/>
</dbReference>
<name>A0A9X1IRH2_9SPHN</name>
<dbReference type="SUPFAM" id="SSF51182">
    <property type="entry name" value="RmlC-like cupins"/>
    <property type="match status" value="1"/>
</dbReference>
<reference evidence="2" key="1">
    <citation type="submission" date="2021-05" db="EMBL/GenBank/DDBJ databases">
        <title>Genome of Sphingobium sp. strain.</title>
        <authorList>
            <person name="Fan R."/>
        </authorList>
    </citation>
    <scope>NUCLEOTIDE SEQUENCE</scope>
    <source>
        <strain evidence="2">H33</strain>
    </source>
</reference>